<organism evidence="2 3">
    <name type="scientific">Liparis tanakae</name>
    <name type="common">Tanaka's snailfish</name>
    <dbReference type="NCBI Taxonomy" id="230148"/>
    <lineage>
        <taxon>Eukaryota</taxon>
        <taxon>Metazoa</taxon>
        <taxon>Chordata</taxon>
        <taxon>Craniata</taxon>
        <taxon>Vertebrata</taxon>
        <taxon>Euteleostomi</taxon>
        <taxon>Actinopterygii</taxon>
        <taxon>Neopterygii</taxon>
        <taxon>Teleostei</taxon>
        <taxon>Neoteleostei</taxon>
        <taxon>Acanthomorphata</taxon>
        <taxon>Eupercaria</taxon>
        <taxon>Perciformes</taxon>
        <taxon>Cottioidei</taxon>
        <taxon>Cottales</taxon>
        <taxon>Liparidae</taxon>
        <taxon>Liparis</taxon>
    </lineage>
</organism>
<reference evidence="2 3" key="1">
    <citation type="submission" date="2019-03" db="EMBL/GenBank/DDBJ databases">
        <title>First draft genome of Liparis tanakae, snailfish: a comprehensive survey of snailfish specific genes.</title>
        <authorList>
            <person name="Kim W."/>
            <person name="Song I."/>
            <person name="Jeong J.-H."/>
            <person name="Kim D."/>
            <person name="Kim S."/>
            <person name="Ryu S."/>
            <person name="Song J.Y."/>
            <person name="Lee S.K."/>
        </authorList>
    </citation>
    <scope>NUCLEOTIDE SEQUENCE [LARGE SCALE GENOMIC DNA]</scope>
    <source>
        <tissue evidence="2">Muscle</tissue>
    </source>
</reference>
<evidence type="ECO:0000313" key="3">
    <source>
        <dbReference type="Proteomes" id="UP000314294"/>
    </source>
</evidence>
<comment type="caution">
    <text evidence="2">The sequence shown here is derived from an EMBL/GenBank/DDBJ whole genome shotgun (WGS) entry which is preliminary data.</text>
</comment>
<accession>A0A4Z2G9C9</accession>
<dbReference type="Proteomes" id="UP000314294">
    <property type="component" value="Unassembled WGS sequence"/>
</dbReference>
<evidence type="ECO:0000313" key="2">
    <source>
        <dbReference type="EMBL" id="TNN49434.1"/>
    </source>
</evidence>
<name>A0A4Z2G9C9_9TELE</name>
<proteinExistence type="predicted"/>
<feature type="region of interest" description="Disordered" evidence="1">
    <location>
        <begin position="1"/>
        <end position="56"/>
    </location>
</feature>
<evidence type="ECO:0000256" key="1">
    <source>
        <dbReference type="SAM" id="MobiDB-lite"/>
    </source>
</evidence>
<protein>
    <submittedName>
        <fullName evidence="2">Uncharacterized protein</fullName>
    </submittedName>
</protein>
<gene>
    <name evidence="2" type="ORF">EYF80_040389</name>
</gene>
<dbReference type="EMBL" id="SRLO01000657">
    <property type="protein sequence ID" value="TNN49434.1"/>
    <property type="molecule type" value="Genomic_DNA"/>
</dbReference>
<keyword evidence="3" id="KW-1185">Reference proteome</keyword>
<sequence length="147" mass="16182">MRSLLLEAPPSEPRPGGPALRAGSWRPRPQSRVLEAPPSEPGPGGPALRGASWRPRPVLGGHRALALRSPHGRLSGRHTCTCHLHLERPPVGGLLRGWRRALHFESTFIDSLHVSPAHVEQLLKRKHNKHMNTQVGGACWCVHTYTV</sequence>
<dbReference type="AlphaFoldDB" id="A0A4Z2G9C9"/>